<dbReference type="InterPro" id="IPR001421">
    <property type="entry name" value="ATP8_metazoa"/>
</dbReference>
<dbReference type="GeneID" id="67787396"/>
<protein>
    <recommendedName>
        <fullName evidence="12">ATP synthase complex subunit 8</fullName>
    </recommendedName>
</protein>
<dbReference type="EMBL" id="MT611524">
    <property type="protein sequence ID" value="QSL98900.1"/>
    <property type="molecule type" value="Genomic_DNA"/>
</dbReference>
<dbReference type="Pfam" id="PF00895">
    <property type="entry name" value="ATP-synt_8"/>
    <property type="match status" value="1"/>
</dbReference>
<evidence type="ECO:0000256" key="10">
    <source>
        <dbReference type="ARBA" id="ARBA00023128"/>
    </source>
</evidence>
<gene>
    <name evidence="14" type="primary">atp8</name>
</gene>
<evidence type="ECO:0000256" key="9">
    <source>
        <dbReference type="ARBA" id="ARBA00023065"/>
    </source>
</evidence>
<keyword evidence="11 13" id="KW-0472">Membrane</keyword>
<dbReference type="GO" id="GO:0045259">
    <property type="term" value="C:proton-transporting ATP synthase complex"/>
    <property type="evidence" value="ECO:0007669"/>
    <property type="project" value="UniProtKB-KW"/>
</dbReference>
<evidence type="ECO:0000256" key="6">
    <source>
        <dbReference type="ARBA" id="ARBA00022692"/>
    </source>
</evidence>
<reference evidence="14" key="1">
    <citation type="journal article" date="2020" name="Mitochondrial DNA Part B Resour">
        <title>The complete mitochondrial genome of Corythoxestis sunosei (Lepidoptera: Gracillariidae) with phylogenetic consideration.</title>
        <authorList>
            <person name="Zhang Z.-T."/>
            <person name="Li J."/>
            <person name="Jin D.-C."/>
        </authorList>
    </citation>
    <scope>NUCLEOTIDE SEQUENCE</scope>
</reference>
<accession>A0A899IM33</accession>
<evidence type="ECO:0000256" key="12">
    <source>
        <dbReference type="RuleBase" id="RU003661"/>
    </source>
</evidence>
<keyword evidence="6 12" id="KW-0812">Transmembrane</keyword>
<evidence type="ECO:0000256" key="2">
    <source>
        <dbReference type="ARBA" id="ARBA00008892"/>
    </source>
</evidence>
<evidence type="ECO:0000256" key="8">
    <source>
        <dbReference type="ARBA" id="ARBA00022989"/>
    </source>
</evidence>
<evidence type="ECO:0000256" key="5">
    <source>
        <dbReference type="ARBA" id="ARBA00022547"/>
    </source>
</evidence>
<evidence type="ECO:0000256" key="7">
    <source>
        <dbReference type="ARBA" id="ARBA00022781"/>
    </source>
</evidence>
<organism evidence="14">
    <name type="scientific">Corythoxestis sunosei</name>
    <dbReference type="NCBI Taxonomy" id="2816377"/>
    <lineage>
        <taxon>Eukaryota</taxon>
        <taxon>Metazoa</taxon>
        <taxon>Ecdysozoa</taxon>
        <taxon>Arthropoda</taxon>
        <taxon>Hexapoda</taxon>
        <taxon>Insecta</taxon>
        <taxon>Pterygota</taxon>
        <taxon>Neoptera</taxon>
        <taxon>Endopterygota</taxon>
        <taxon>Lepidoptera</taxon>
        <taxon>Glossata</taxon>
        <taxon>Ditrysia</taxon>
        <taxon>Tineoidea</taxon>
        <taxon>Gracillariidae</taxon>
        <taxon>Corythoxestis</taxon>
    </lineage>
</organism>
<evidence type="ECO:0000313" key="14">
    <source>
        <dbReference type="EMBL" id="QSL98900.1"/>
    </source>
</evidence>
<comment type="subcellular location">
    <subcellularLocation>
        <location evidence="1 12">Mitochondrion membrane</location>
        <topology evidence="1 12">Single-pass membrane protein</topology>
    </subcellularLocation>
</comment>
<evidence type="ECO:0000256" key="13">
    <source>
        <dbReference type="SAM" id="Phobius"/>
    </source>
</evidence>
<keyword evidence="5 12" id="KW-0138">CF(0)</keyword>
<keyword evidence="4 12" id="KW-0813">Transport</keyword>
<keyword evidence="10 12" id="KW-0496">Mitochondrion</keyword>
<sequence>MPQMMPINWIMLFMFFTLIFFYMFIFNYYNFNFSNKLSFKMVNIKKNNLNWKW</sequence>
<feature type="transmembrane region" description="Helical" evidence="13">
    <location>
        <begin position="6"/>
        <end position="31"/>
    </location>
</feature>
<comment type="similarity">
    <text evidence="2 12">Belongs to the ATPase protein 8 family.</text>
</comment>
<evidence type="ECO:0000256" key="4">
    <source>
        <dbReference type="ARBA" id="ARBA00022448"/>
    </source>
</evidence>
<evidence type="ECO:0000256" key="11">
    <source>
        <dbReference type="ARBA" id="ARBA00023136"/>
    </source>
</evidence>
<dbReference type="GO" id="GO:0015986">
    <property type="term" value="P:proton motive force-driven ATP synthesis"/>
    <property type="evidence" value="ECO:0007669"/>
    <property type="project" value="InterPro"/>
</dbReference>
<name>A0A899IM33_9NEOP</name>
<proteinExistence type="inferred from homology"/>
<keyword evidence="8 13" id="KW-1133">Transmembrane helix</keyword>
<keyword evidence="9 12" id="KW-0406">Ion transport</keyword>
<dbReference type="GO" id="GO:0015078">
    <property type="term" value="F:proton transmembrane transporter activity"/>
    <property type="evidence" value="ECO:0007669"/>
    <property type="project" value="InterPro"/>
</dbReference>
<dbReference type="RefSeq" id="YP_010175640.1">
    <property type="nucleotide sequence ID" value="NC_057979.1"/>
</dbReference>
<keyword evidence="7 12" id="KW-0375">Hydrogen ion transport</keyword>
<evidence type="ECO:0000256" key="1">
    <source>
        <dbReference type="ARBA" id="ARBA00004304"/>
    </source>
</evidence>
<evidence type="ECO:0000256" key="3">
    <source>
        <dbReference type="ARBA" id="ARBA00011291"/>
    </source>
</evidence>
<geneLocation type="mitochondrion" evidence="14"/>
<dbReference type="GO" id="GO:0031966">
    <property type="term" value="C:mitochondrial membrane"/>
    <property type="evidence" value="ECO:0007669"/>
    <property type="project" value="UniProtKB-SubCell"/>
</dbReference>
<comment type="subunit">
    <text evidence="3">F-type ATPases have 2 components, CF(1) - the catalytic core - and CF(0) - the membrane proton channel.</text>
</comment>
<dbReference type="AlphaFoldDB" id="A0A899IM33"/>